<organism evidence="2 3">
    <name type="scientific">Thalassoglobus neptunius</name>
    <dbReference type="NCBI Taxonomy" id="1938619"/>
    <lineage>
        <taxon>Bacteria</taxon>
        <taxon>Pseudomonadati</taxon>
        <taxon>Planctomycetota</taxon>
        <taxon>Planctomycetia</taxon>
        <taxon>Planctomycetales</taxon>
        <taxon>Planctomycetaceae</taxon>
        <taxon>Thalassoglobus</taxon>
    </lineage>
</organism>
<name>A0A5C5WYH8_9PLAN</name>
<dbReference type="AlphaFoldDB" id="A0A5C5WYH8"/>
<feature type="compositionally biased region" description="Polar residues" evidence="1">
    <location>
        <begin position="117"/>
        <end position="135"/>
    </location>
</feature>
<proteinExistence type="predicted"/>
<gene>
    <name evidence="2" type="ORF">KOR42_27670</name>
</gene>
<dbReference type="EMBL" id="SIHI01000003">
    <property type="protein sequence ID" value="TWT55640.1"/>
    <property type="molecule type" value="Genomic_DNA"/>
</dbReference>
<protein>
    <submittedName>
        <fullName evidence="2">Uncharacterized protein</fullName>
    </submittedName>
</protein>
<comment type="caution">
    <text evidence="2">The sequence shown here is derived from an EMBL/GenBank/DDBJ whole genome shotgun (WGS) entry which is preliminary data.</text>
</comment>
<keyword evidence="3" id="KW-1185">Reference proteome</keyword>
<feature type="region of interest" description="Disordered" evidence="1">
    <location>
        <begin position="106"/>
        <end position="145"/>
    </location>
</feature>
<evidence type="ECO:0000256" key="1">
    <source>
        <dbReference type="SAM" id="MobiDB-lite"/>
    </source>
</evidence>
<accession>A0A5C5WYH8</accession>
<evidence type="ECO:0000313" key="2">
    <source>
        <dbReference type="EMBL" id="TWT55640.1"/>
    </source>
</evidence>
<sequence length="145" mass="16393">MIRLVHSATVSMIATGFLLSMNSISHSDEPKTSFMPVVPSESFDEVFEKDSAAKPEVMQGQKDLLESRYDLSDKPSEVMMSGERKSVQSGIRVKLPEELTWKQLSEMSPSEIREQKSLSGRISTTPTRQTFNRRPSVSFHANRRN</sequence>
<dbReference type="Proteomes" id="UP000317243">
    <property type="component" value="Unassembled WGS sequence"/>
</dbReference>
<reference evidence="2 3" key="1">
    <citation type="submission" date="2019-02" db="EMBL/GenBank/DDBJ databases">
        <title>Deep-cultivation of Planctomycetes and their phenomic and genomic characterization uncovers novel biology.</title>
        <authorList>
            <person name="Wiegand S."/>
            <person name="Jogler M."/>
            <person name="Boedeker C."/>
            <person name="Pinto D."/>
            <person name="Vollmers J."/>
            <person name="Rivas-Marin E."/>
            <person name="Kohn T."/>
            <person name="Peeters S.H."/>
            <person name="Heuer A."/>
            <person name="Rast P."/>
            <person name="Oberbeckmann S."/>
            <person name="Bunk B."/>
            <person name="Jeske O."/>
            <person name="Meyerdierks A."/>
            <person name="Storesund J.E."/>
            <person name="Kallscheuer N."/>
            <person name="Luecker S."/>
            <person name="Lage O.M."/>
            <person name="Pohl T."/>
            <person name="Merkel B.J."/>
            <person name="Hornburger P."/>
            <person name="Mueller R.-W."/>
            <person name="Bruemmer F."/>
            <person name="Labrenz M."/>
            <person name="Spormann A.M."/>
            <person name="Op Den Camp H."/>
            <person name="Overmann J."/>
            <person name="Amann R."/>
            <person name="Jetten M.S.M."/>
            <person name="Mascher T."/>
            <person name="Medema M.H."/>
            <person name="Devos D.P."/>
            <person name="Kaster A.-K."/>
            <person name="Ovreas L."/>
            <person name="Rohde M."/>
            <person name="Galperin M.Y."/>
            <person name="Jogler C."/>
        </authorList>
    </citation>
    <scope>NUCLEOTIDE SEQUENCE [LARGE SCALE GENOMIC DNA]</scope>
    <source>
        <strain evidence="2 3">KOR42</strain>
    </source>
</reference>
<evidence type="ECO:0000313" key="3">
    <source>
        <dbReference type="Proteomes" id="UP000317243"/>
    </source>
</evidence>